<dbReference type="PANTHER" id="PTHR43343">
    <property type="entry name" value="PEPTIDASE S12"/>
    <property type="match status" value="1"/>
</dbReference>
<keyword evidence="6" id="KW-1185">Reference proteome</keyword>
<dbReference type="OrthoDB" id="264239at2"/>
<dbReference type="InterPro" id="IPR051201">
    <property type="entry name" value="Chloro_Bact_Ser_Proteases"/>
</dbReference>
<dbReference type="Gene3D" id="2.30.42.10">
    <property type="match status" value="1"/>
</dbReference>
<gene>
    <name evidence="5" type="primary">htrA_4</name>
    <name evidence="5" type="ORF">FF011L_41100</name>
</gene>
<feature type="signal peptide" evidence="3">
    <location>
        <begin position="1"/>
        <end position="36"/>
    </location>
</feature>
<dbReference type="AlphaFoldDB" id="A0A517MKA2"/>
<evidence type="ECO:0000259" key="4">
    <source>
        <dbReference type="SMART" id="SM00228"/>
    </source>
</evidence>
<feature type="domain" description="PDZ" evidence="4">
    <location>
        <begin position="266"/>
        <end position="339"/>
    </location>
</feature>
<evidence type="ECO:0000256" key="2">
    <source>
        <dbReference type="ARBA" id="ARBA00022801"/>
    </source>
</evidence>
<dbReference type="Pfam" id="PF13180">
    <property type="entry name" value="PDZ_2"/>
    <property type="match status" value="1"/>
</dbReference>
<dbReference type="SMART" id="SM00228">
    <property type="entry name" value="PDZ"/>
    <property type="match status" value="1"/>
</dbReference>
<dbReference type="Gene3D" id="2.40.10.120">
    <property type="match status" value="1"/>
</dbReference>
<dbReference type="PRINTS" id="PR00834">
    <property type="entry name" value="PROTEASES2C"/>
</dbReference>
<feature type="chain" id="PRO_5022083468" evidence="3">
    <location>
        <begin position="37"/>
        <end position="348"/>
    </location>
</feature>
<evidence type="ECO:0000256" key="1">
    <source>
        <dbReference type="ARBA" id="ARBA00022670"/>
    </source>
</evidence>
<dbReference type="Pfam" id="PF13365">
    <property type="entry name" value="Trypsin_2"/>
    <property type="match status" value="1"/>
</dbReference>
<dbReference type="InterPro" id="IPR009003">
    <property type="entry name" value="Peptidase_S1_PA"/>
</dbReference>
<keyword evidence="3" id="KW-0732">Signal</keyword>
<dbReference type="EMBL" id="CP036262">
    <property type="protein sequence ID" value="QDS95316.1"/>
    <property type="molecule type" value="Genomic_DNA"/>
</dbReference>
<dbReference type="InterPro" id="IPR001478">
    <property type="entry name" value="PDZ"/>
</dbReference>
<keyword evidence="1 5" id="KW-0645">Protease</keyword>
<dbReference type="InterPro" id="IPR001940">
    <property type="entry name" value="Peptidase_S1C"/>
</dbReference>
<keyword evidence="2" id="KW-0378">Hydrolase</keyword>
<evidence type="ECO:0000313" key="5">
    <source>
        <dbReference type="EMBL" id="QDS95316.1"/>
    </source>
</evidence>
<sequence length="348" mass="37025" precursor="true">MNSRIPATAFILRLRKSYLTVFCCAFACLLGTVASAESSLQTRAHEGQKRVVKIYGAGGVASMEGYQSGFLVSPEGHIATAWSSVLDVDPIVILDDGRRFESKIVGFEPTLELAVLKIDAGDLPFFEVRAGDMPTAGTPVLAISNLFGIATGDEPASVMRGVVSTVAPLAARRGTFKSSYSGEVLLLDLIANNPGAAGGALIDTKGNLIGMLGKELRDESTGVWLNYALPSSALRGAIAAILSGKQQSMAANAAPVLPRNEAHSVRGLGIILIPDVLEKTPAYVDDVRADSPAAAMKVQADDLILLINNQRIESQRDLVARLRRIDRRDPVQLVLQRGTEIIPLTLKP</sequence>
<name>A0A517MKA2_9BACT</name>
<proteinExistence type="predicted"/>
<accession>A0A517MKA2</accession>
<dbReference type="GO" id="GO:0006508">
    <property type="term" value="P:proteolysis"/>
    <property type="evidence" value="ECO:0007669"/>
    <property type="project" value="UniProtKB-KW"/>
</dbReference>
<dbReference type="Proteomes" id="UP000320672">
    <property type="component" value="Chromosome"/>
</dbReference>
<dbReference type="KEGG" id="rml:FF011L_41100"/>
<dbReference type="InterPro" id="IPR036034">
    <property type="entry name" value="PDZ_sf"/>
</dbReference>
<organism evidence="5 6">
    <name type="scientific">Roseimaritima multifibrata</name>
    <dbReference type="NCBI Taxonomy" id="1930274"/>
    <lineage>
        <taxon>Bacteria</taxon>
        <taxon>Pseudomonadati</taxon>
        <taxon>Planctomycetota</taxon>
        <taxon>Planctomycetia</taxon>
        <taxon>Pirellulales</taxon>
        <taxon>Pirellulaceae</taxon>
        <taxon>Roseimaritima</taxon>
    </lineage>
</organism>
<dbReference type="PANTHER" id="PTHR43343:SF3">
    <property type="entry name" value="PROTEASE DO-LIKE 8, CHLOROPLASTIC"/>
    <property type="match status" value="1"/>
</dbReference>
<dbReference type="SUPFAM" id="SSF50156">
    <property type="entry name" value="PDZ domain-like"/>
    <property type="match status" value="1"/>
</dbReference>
<reference evidence="5 6" key="1">
    <citation type="submission" date="2019-02" db="EMBL/GenBank/DDBJ databases">
        <title>Deep-cultivation of Planctomycetes and their phenomic and genomic characterization uncovers novel biology.</title>
        <authorList>
            <person name="Wiegand S."/>
            <person name="Jogler M."/>
            <person name="Boedeker C."/>
            <person name="Pinto D."/>
            <person name="Vollmers J."/>
            <person name="Rivas-Marin E."/>
            <person name="Kohn T."/>
            <person name="Peeters S.H."/>
            <person name="Heuer A."/>
            <person name="Rast P."/>
            <person name="Oberbeckmann S."/>
            <person name="Bunk B."/>
            <person name="Jeske O."/>
            <person name="Meyerdierks A."/>
            <person name="Storesund J.E."/>
            <person name="Kallscheuer N."/>
            <person name="Luecker S."/>
            <person name="Lage O.M."/>
            <person name="Pohl T."/>
            <person name="Merkel B.J."/>
            <person name="Hornburger P."/>
            <person name="Mueller R.-W."/>
            <person name="Bruemmer F."/>
            <person name="Labrenz M."/>
            <person name="Spormann A.M."/>
            <person name="Op den Camp H."/>
            <person name="Overmann J."/>
            <person name="Amann R."/>
            <person name="Jetten M.S.M."/>
            <person name="Mascher T."/>
            <person name="Medema M.H."/>
            <person name="Devos D.P."/>
            <person name="Kaster A.-K."/>
            <person name="Ovreas L."/>
            <person name="Rohde M."/>
            <person name="Galperin M.Y."/>
            <person name="Jogler C."/>
        </authorList>
    </citation>
    <scope>NUCLEOTIDE SEQUENCE [LARGE SCALE GENOMIC DNA]</scope>
    <source>
        <strain evidence="5 6">FF011L</strain>
    </source>
</reference>
<dbReference type="RefSeq" id="WP_145353381.1">
    <property type="nucleotide sequence ID" value="NZ_CP036262.1"/>
</dbReference>
<dbReference type="GO" id="GO:0004252">
    <property type="term" value="F:serine-type endopeptidase activity"/>
    <property type="evidence" value="ECO:0007669"/>
    <property type="project" value="InterPro"/>
</dbReference>
<evidence type="ECO:0000313" key="6">
    <source>
        <dbReference type="Proteomes" id="UP000320672"/>
    </source>
</evidence>
<dbReference type="SUPFAM" id="SSF50494">
    <property type="entry name" value="Trypsin-like serine proteases"/>
    <property type="match status" value="1"/>
</dbReference>
<evidence type="ECO:0000256" key="3">
    <source>
        <dbReference type="SAM" id="SignalP"/>
    </source>
</evidence>
<protein>
    <submittedName>
        <fullName evidence="5">Serine protease HtrA</fullName>
    </submittedName>
</protein>